<dbReference type="InterPro" id="IPR002933">
    <property type="entry name" value="Peptidase_M20"/>
</dbReference>
<gene>
    <name evidence="1" type="ORF">ACFQ5D_21290</name>
</gene>
<dbReference type="Gene3D" id="3.40.630.10">
    <property type="entry name" value="Zn peptidases"/>
    <property type="match status" value="2"/>
</dbReference>
<dbReference type="PANTHER" id="PTHR43808">
    <property type="entry name" value="ACETYLORNITHINE DEACETYLASE"/>
    <property type="match status" value="1"/>
</dbReference>
<dbReference type="Proteomes" id="UP001597340">
    <property type="component" value="Unassembled WGS sequence"/>
</dbReference>
<dbReference type="Pfam" id="PF01546">
    <property type="entry name" value="Peptidase_M20"/>
    <property type="match status" value="1"/>
</dbReference>
<dbReference type="RefSeq" id="WP_229522719.1">
    <property type="nucleotide sequence ID" value="NZ_JAFFQR010000007.1"/>
</dbReference>
<dbReference type="EMBL" id="JBHTNZ010000045">
    <property type="protein sequence ID" value="MFD1463832.1"/>
    <property type="molecule type" value="Genomic_DNA"/>
</dbReference>
<evidence type="ECO:0000313" key="2">
    <source>
        <dbReference type="Proteomes" id="UP001597340"/>
    </source>
</evidence>
<protein>
    <submittedName>
        <fullName evidence="1">M20 family metallopeptidase</fullName>
    </submittedName>
</protein>
<sequence length="392" mass="43757">MSVSSIDYVYERVLELGSRLIRLHPTYSRPSAQKEAQLLIQQALEQEGWTTYMDVFTVSELRSRDLMRHPWEYNSFYKDGLEMIKHNLYAVADSGRPGPTLILNGHIDVDILNSSADADDLPWNTKGDIVGGKLQGRGATDMLIGLSSLVYALSLCKERFTKGKLIFTSVVDEEIGGNGSIRACEWLKDNGYAPARQEPIEVVIAEPTNMTICTSSLGFLPFKLHIQSRSIHMNAQQHNQIAEIASLLHAINTFKGEHEGLNLNIGIITGGTDPSIPVQDLHIEGVIASDSRYTIRAIKEAFEQAVLTYTVQYPNLVIEPMESHGMKFGKALEQEVFPSSCDASVFQYFGYQTVIFGPGRLAQAHTEDEYIDLDDVKSYIQSLKELLIDFFG</sequence>
<name>A0ABW4DGN8_9BACL</name>
<evidence type="ECO:0000313" key="1">
    <source>
        <dbReference type="EMBL" id="MFD1463832.1"/>
    </source>
</evidence>
<accession>A0ABW4DGN8</accession>
<dbReference type="SUPFAM" id="SSF53187">
    <property type="entry name" value="Zn-dependent exopeptidases"/>
    <property type="match status" value="1"/>
</dbReference>
<proteinExistence type="predicted"/>
<reference evidence="2" key="1">
    <citation type="journal article" date="2019" name="Int. J. Syst. Evol. Microbiol.">
        <title>The Global Catalogue of Microorganisms (GCM) 10K type strain sequencing project: providing services to taxonomists for standard genome sequencing and annotation.</title>
        <authorList>
            <consortium name="The Broad Institute Genomics Platform"/>
            <consortium name="The Broad Institute Genome Sequencing Center for Infectious Disease"/>
            <person name="Wu L."/>
            <person name="Ma J."/>
        </authorList>
    </citation>
    <scope>NUCLEOTIDE SEQUENCE [LARGE SCALE GENOMIC DNA]</scope>
    <source>
        <strain evidence="2">CCM 9147</strain>
    </source>
</reference>
<comment type="caution">
    <text evidence="1">The sequence shown here is derived from an EMBL/GenBank/DDBJ whole genome shotgun (WGS) entry which is preliminary data.</text>
</comment>
<keyword evidence="2" id="KW-1185">Reference proteome</keyword>
<organism evidence="1 2">
    <name type="scientific">Paenibacillus farraposensis</name>
    <dbReference type="NCBI Taxonomy" id="2807095"/>
    <lineage>
        <taxon>Bacteria</taxon>
        <taxon>Bacillati</taxon>
        <taxon>Bacillota</taxon>
        <taxon>Bacilli</taxon>
        <taxon>Bacillales</taxon>
        <taxon>Paenibacillaceae</taxon>
        <taxon>Paenibacillus</taxon>
    </lineage>
</organism>
<dbReference type="InterPro" id="IPR050072">
    <property type="entry name" value="Peptidase_M20A"/>
</dbReference>